<dbReference type="EMBL" id="JAPDOD010000006">
    <property type="protein sequence ID" value="MDA0160653.1"/>
    <property type="molecule type" value="Genomic_DNA"/>
</dbReference>
<dbReference type="GO" id="GO:0016887">
    <property type="term" value="F:ATP hydrolysis activity"/>
    <property type="evidence" value="ECO:0007669"/>
    <property type="project" value="InterPro"/>
</dbReference>
<dbReference type="Pfam" id="PF13304">
    <property type="entry name" value="AAA_21"/>
    <property type="match status" value="1"/>
</dbReference>
<evidence type="ECO:0000313" key="3">
    <source>
        <dbReference type="Proteomes" id="UP001149140"/>
    </source>
</evidence>
<dbReference type="PANTHER" id="PTHR43581:SF2">
    <property type="entry name" value="EXCINUCLEASE ATPASE SUBUNIT"/>
    <property type="match status" value="1"/>
</dbReference>
<organism evidence="2 3">
    <name type="scientific">Solirubrobacter ginsenosidimutans</name>
    <dbReference type="NCBI Taxonomy" id="490573"/>
    <lineage>
        <taxon>Bacteria</taxon>
        <taxon>Bacillati</taxon>
        <taxon>Actinomycetota</taxon>
        <taxon>Thermoleophilia</taxon>
        <taxon>Solirubrobacterales</taxon>
        <taxon>Solirubrobacteraceae</taxon>
        <taxon>Solirubrobacter</taxon>
    </lineage>
</organism>
<evidence type="ECO:0000313" key="2">
    <source>
        <dbReference type="EMBL" id="MDA0160653.1"/>
    </source>
</evidence>
<dbReference type="SUPFAM" id="SSF52540">
    <property type="entry name" value="P-loop containing nucleoside triphosphate hydrolases"/>
    <property type="match status" value="1"/>
</dbReference>
<dbReference type="InterPro" id="IPR051396">
    <property type="entry name" value="Bact_Antivir_Def_Nuclease"/>
</dbReference>
<comment type="caution">
    <text evidence="2">The sequence shown here is derived from an EMBL/GenBank/DDBJ whole genome shotgun (WGS) entry which is preliminary data.</text>
</comment>
<accession>A0A9X3MSY9</accession>
<protein>
    <submittedName>
        <fullName evidence="2">AAA family ATPase</fullName>
    </submittedName>
</protein>
<keyword evidence="3" id="KW-1185">Reference proteome</keyword>
<dbReference type="GO" id="GO:0005524">
    <property type="term" value="F:ATP binding"/>
    <property type="evidence" value="ECO:0007669"/>
    <property type="project" value="InterPro"/>
</dbReference>
<gene>
    <name evidence="2" type="ORF">OM076_10285</name>
</gene>
<dbReference type="RefSeq" id="WP_270039608.1">
    <property type="nucleotide sequence ID" value="NZ_JAPDOD010000006.1"/>
</dbReference>
<dbReference type="InterPro" id="IPR003959">
    <property type="entry name" value="ATPase_AAA_core"/>
</dbReference>
<reference evidence="2" key="1">
    <citation type="submission" date="2022-10" db="EMBL/GenBank/DDBJ databases">
        <title>The WGS of Solirubrobacter ginsenosidimutans DSM 21036.</title>
        <authorList>
            <person name="Jiang Z."/>
        </authorList>
    </citation>
    <scope>NUCLEOTIDE SEQUENCE</scope>
    <source>
        <strain evidence="2">DSM 21036</strain>
    </source>
</reference>
<dbReference type="Proteomes" id="UP001149140">
    <property type="component" value="Unassembled WGS sequence"/>
</dbReference>
<sequence>MFHVTLWLEDGRKLDLEDVKILQLGMGTSGRAEPPQAFEQLPEDFCSLGQATSYYEALQAAGSTVATDYLRRMRDISASPAIDERFSPEPGYATSLFRFPAAHQAYVLGRELFSGTEPDLAEGQLSFSYQPHVNNDIVSFNFGAHDPLPTRLIAVIGYNGVGKTRLLANLAMVAAADDHELSTPEFEQYGAFDGDRPKLGAVIAVSYSAFDDFPVPGQGAFEASEAALEQARDRTGQTSARRYTYIGLRRIGVVNSTAATELKSLSDIVQDFHVARELASTKLREGQLRLILEPIFDEPSFAMVGEMPEVDSKRDSWDDAFTRLSAGHKIVLNIVVQLCARLERRTLVLIDEPEMHLHPPLVAALLKSIGAGLKLFDSFGIVATHSPVVVQEIPGRNVLVLRRHGRWLRVEAPEIETFGENVSLLTTEIFNLDNSDRDFQGVLRALAATHSLERIEALFGGRISSQGRAIIRSEKRGLEQLGDADA</sequence>
<evidence type="ECO:0000259" key="1">
    <source>
        <dbReference type="Pfam" id="PF13304"/>
    </source>
</evidence>
<dbReference type="InterPro" id="IPR027417">
    <property type="entry name" value="P-loop_NTPase"/>
</dbReference>
<dbReference type="PANTHER" id="PTHR43581">
    <property type="entry name" value="ATP/GTP PHOSPHATASE"/>
    <property type="match status" value="1"/>
</dbReference>
<proteinExistence type="predicted"/>
<dbReference type="AlphaFoldDB" id="A0A9X3MSY9"/>
<feature type="domain" description="ATPase AAA-type core" evidence="1">
    <location>
        <begin position="321"/>
        <end position="390"/>
    </location>
</feature>
<name>A0A9X3MSY9_9ACTN</name>
<dbReference type="Gene3D" id="3.40.50.300">
    <property type="entry name" value="P-loop containing nucleotide triphosphate hydrolases"/>
    <property type="match status" value="1"/>
</dbReference>